<dbReference type="Proteomes" id="UP001374579">
    <property type="component" value="Unassembled WGS sequence"/>
</dbReference>
<sequence length="80" mass="7990">MTSKFIFAALLVIACILCNVAAHGSSSSGCSRAKIVPIPWPVDSGSSNSDDSGALVNALLAALVANPVPVVEEIPLGGAK</sequence>
<dbReference type="PROSITE" id="PS51257">
    <property type="entry name" value="PROKAR_LIPOPROTEIN"/>
    <property type="match status" value="1"/>
</dbReference>
<dbReference type="AlphaFoldDB" id="A0AAN9BR37"/>
<organism evidence="2 3">
    <name type="scientific">Littorina saxatilis</name>
    <dbReference type="NCBI Taxonomy" id="31220"/>
    <lineage>
        <taxon>Eukaryota</taxon>
        <taxon>Metazoa</taxon>
        <taxon>Spiralia</taxon>
        <taxon>Lophotrochozoa</taxon>
        <taxon>Mollusca</taxon>
        <taxon>Gastropoda</taxon>
        <taxon>Caenogastropoda</taxon>
        <taxon>Littorinimorpha</taxon>
        <taxon>Littorinoidea</taxon>
        <taxon>Littorinidae</taxon>
        <taxon>Littorina</taxon>
    </lineage>
</organism>
<proteinExistence type="predicted"/>
<name>A0AAN9BR37_9CAEN</name>
<evidence type="ECO:0000256" key="1">
    <source>
        <dbReference type="SAM" id="SignalP"/>
    </source>
</evidence>
<keyword evidence="1" id="KW-0732">Signal</keyword>
<feature type="signal peptide" evidence="1">
    <location>
        <begin position="1"/>
        <end position="22"/>
    </location>
</feature>
<feature type="chain" id="PRO_5042879998" evidence="1">
    <location>
        <begin position="23"/>
        <end position="80"/>
    </location>
</feature>
<keyword evidence="3" id="KW-1185">Reference proteome</keyword>
<gene>
    <name evidence="2" type="ORF">V1264_013782</name>
</gene>
<dbReference type="EMBL" id="JBAMIC010000003">
    <property type="protein sequence ID" value="KAK7109799.1"/>
    <property type="molecule type" value="Genomic_DNA"/>
</dbReference>
<evidence type="ECO:0000313" key="2">
    <source>
        <dbReference type="EMBL" id="KAK7109799.1"/>
    </source>
</evidence>
<evidence type="ECO:0000313" key="3">
    <source>
        <dbReference type="Proteomes" id="UP001374579"/>
    </source>
</evidence>
<protein>
    <submittedName>
        <fullName evidence="2">Uncharacterized protein</fullName>
    </submittedName>
</protein>
<comment type="caution">
    <text evidence="2">The sequence shown here is derived from an EMBL/GenBank/DDBJ whole genome shotgun (WGS) entry which is preliminary data.</text>
</comment>
<reference evidence="2 3" key="1">
    <citation type="submission" date="2024-02" db="EMBL/GenBank/DDBJ databases">
        <title>Chromosome-scale genome assembly of the rough periwinkle Littorina saxatilis.</title>
        <authorList>
            <person name="De Jode A."/>
            <person name="Faria R."/>
            <person name="Formenti G."/>
            <person name="Sims Y."/>
            <person name="Smith T.P."/>
            <person name="Tracey A."/>
            <person name="Wood J.M.D."/>
            <person name="Zagrodzka Z.B."/>
            <person name="Johannesson K."/>
            <person name="Butlin R.K."/>
            <person name="Leder E.H."/>
        </authorList>
    </citation>
    <scope>NUCLEOTIDE SEQUENCE [LARGE SCALE GENOMIC DNA]</scope>
    <source>
        <strain evidence="2">Snail1</strain>
        <tissue evidence="2">Muscle</tissue>
    </source>
</reference>
<accession>A0AAN9BR37</accession>